<dbReference type="Proteomes" id="UP001629288">
    <property type="component" value="Unassembled WGS sequence"/>
</dbReference>
<dbReference type="InterPro" id="IPR015424">
    <property type="entry name" value="PyrdxlP-dep_Trfase"/>
</dbReference>
<sequence>MTHESPRTRERTTDKRILLGRASMADLYERGIGMGNMSKTYSLAGLRLAWIAGPSALRR</sequence>
<proteinExistence type="predicted"/>
<dbReference type="SUPFAM" id="SSF53383">
    <property type="entry name" value="PLP-dependent transferases"/>
    <property type="match status" value="1"/>
</dbReference>
<comment type="caution">
    <text evidence="1">The sequence shown here is derived from an EMBL/GenBank/DDBJ whole genome shotgun (WGS) entry which is preliminary data.</text>
</comment>
<keyword evidence="2" id="KW-1185">Reference proteome</keyword>
<gene>
    <name evidence="1" type="ORF">PQR00_29240</name>
</gene>
<dbReference type="Gene3D" id="3.40.640.10">
    <property type="entry name" value="Type I PLP-dependent aspartate aminotransferase-like (Major domain)"/>
    <property type="match status" value="1"/>
</dbReference>
<reference evidence="1 2" key="1">
    <citation type="journal article" date="2024" name="Chem. Sci.">
        <title>Discovery of megapolipeptins by genome mining of a Burkholderiales bacteria collection.</title>
        <authorList>
            <person name="Paulo B.S."/>
            <person name="Recchia M.J.J."/>
            <person name="Lee S."/>
            <person name="Fergusson C.H."/>
            <person name="Romanowski S.B."/>
            <person name="Hernandez A."/>
            <person name="Krull N."/>
            <person name="Liu D.Y."/>
            <person name="Cavanagh H."/>
            <person name="Bos A."/>
            <person name="Gray C.A."/>
            <person name="Murphy B.T."/>
            <person name="Linington R.G."/>
            <person name="Eustaquio A.S."/>
        </authorList>
    </citation>
    <scope>NUCLEOTIDE SEQUENCE [LARGE SCALE GENOMIC DNA]</scope>
    <source>
        <strain evidence="1 2">RL17-379-BIB-C</strain>
    </source>
</reference>
<evidence type="ECO:0000313" key="2">
    <source>
        <dbReference type="Proteomes" id="UP001629288"/>
    </source>
</evidence>
<dbReference type="InterPro" id="IPR015421">
    <property type="entry name" value="PyrdxlP-dep_Trfase_major"/>
</dbReference>
<dbReference type="RefSeq" id="WP_408131373.1">
    <property type="nucleotide sequence ID" value="NZ_JAQQDH010000013.1"/>
</dbReference>
<evidence type="ECO:0008006" key="3">
    <source>
        <dbReference type="Google" id="ProtNLM"/>
    </source>
</evidence>
<evidence type="ECO:0000313" key="1">
    <source>
        <dbReference type="EMBL" id="MFM0447694.1"/>
    </source>
</evidence>
<name>A0ABW9C8W5_9BURK</name>
<dbReference type="EMBL" id="JAQQDH010000013">
    <property type="protein sequence ID" value="MFM0447694.1"/>
    <property type="molecule type" value="Genomic_DNA"/>
</dbReference>
<accession>A0ABW9C8W5</accession>
<protein>
    <recommendedName>
        <fullName evidence="3">Aminotransferase</fullName>
    </recommendedName>
</protein>
<organism evidence="1 2">
    <name type="scientific">Paraburkholderia strydomiana</name>
    <dbReference type="NCBI Taxonomy" id="1245417"/>
    <lineage>
        <taxon>Bacteria</taxon>
        <taxon>Pseudomonadati</taxon>
        <taxon>Pseudomonadota</taxon>
        <taxon>Betaproteobacteria</taxon>
        <taxon>Burkholderiales</taxon>
        <taxon>Burkholderiaceae</taxon>
        <taxon>Paraburkholderia</taxon>
    </lineage>
</organism>